<accession>A0ACD4NNT0</accession>
<dbReference type="Proteomes" id="UP001163223">
    <property type="component" value="Chromosome"/>
</dbReference>
<name>A0ACD4NNT0_9HYPH</name>
<gene>
    <name evidence="1" type="ORF">OXU80_27305</name>
</gene>
<evidence type="ECO:0000313" key="2">
    <source>
        <dbReference type="Proteomes" id="UP001163223"/>
    </source>
</evidence>
<keyword evidence="1" id="KW-0808">Transferase</keyword>
<organism evidence="1 2">
    <name type="scientific">Antarcticirhabdus aurantiaca</name>
    <dbReference type="NCBI Taxonomy" id="2606717"/>
    <lineage>
        <taxon>Bacteria</taxon>
        <taxon>Pseudomonadati</taxon>
        <taxon>Pseudomonadota</taxon>
        <taxon>Alphaproteobacteria</taxon>
        <taxon>Hyphomicrobiales</taxon>
        <taxon>Aurantimonadaceae</taxon>
        <taxon>Antarcticirhabdus</taxon>
    </lineage>
</organism>
<dbReference type="EMBL" id="CP113520">
    <property type="protein sequence ID" value="WAJ28473.1"/>
    <property type="molecule type" value="Genomic_DNA"/>
</dbReference>
<proteinExistence type="predicted"/>
<evidence type="ECO:0000313" key="1">
    <source>
        <dbReference type="EMBL" id="WAJ28473.1"/>
    </source>
</evidence>
<protein>
    <submittedName>
        <fullName evidence="1">Glycosyl transferase family protein</fullName>
    </submittedName>
</protein>
<sequence length="535" mass="56772">MSTLLLLSMERAGSTALFPSDSKFRKTQLGFLRAARAARRTGAAPSLDDAIRALAANRPEAEGYLDEASLPLNRLRLLIALDALMVEGSVGRAAARMGLGTPAMSRLLKQIRDLYGDPILVRTARGMVPTPFAETLRLRLRALAAEAQDLLEPSLPGAGPAGADRGWPGNRRPIVEAPPLALRGAAPPEGGPGPAAFARKLAAIGPRAEPRQRLARAIATIGAGTGRSRALSTEESEDALGIVLSGEADPVQIGAFLVAFQHRGVTASELAGLAAAARARAGALPTGGSVADLDWPVYLSPKSRFEPWFLLAARLVGRTGARVLLHGFGRDREGHDRLGAACARLGIPAAASLDAAGRALDRGGIVFLPIEAFAPKLRDLLGLYQLLEMRSPLSHVVHLLDPLGARASLLGAAPSAHRTLHRDAARILGCLNIGILPHTRDVAEARPNRAALIQRLVAGRPTELRLPAMPIERLDLPSGMSAADYLEAVWHRQAMDAYPRRVVLDTAALALTVLREEEAPGALISLRDEIEALWR</sequence>
<keyword evidence="2" id="KW-1185">Reference proteome</keyword>
<reference evidence="1" key="1">
    <citation type="submission" date="2022-11" db="EMBL/GenBank/DDBJ databases">
        <title>beta-Carotene-producing bacterium, Jeongeuplla avenae sp. nov., alleviates the salt stress of Arabidopsis seedlings.</title>
        <authorList>
            <person name="Jiang L."/>
            <person name="Lee J."/>
        </authorList>
    </citation>
    <scope>NUCLEOTIDE SEQUENCE</scope>
    <source>
        <strain evidence="1">DY_R2A_6</strain>
    </source>
</reference>